<dbReference type="GO" id="GO:0004519">
    <property type="term" value="F:endonuclease activity"/>
    <property type="evidence" value="ECO:0007669"/>
    <property type="project" value="UniProtKB-KW"/>
</dbReference>
<proteinExistence type="predicted"/>
<sequence length="170" mass="18319">MPDDGSRYELVEGKLRKMAPAGDAHGYLALRIASRLERHVDANGLGRTYAAETGFKLSSDPDTVRAPDAAFVGRERVEKAGRVRGYWPGAPDLVVEVVSPNDTHSEVIGKALAWLAAGSRMVLVVDPDKFTVTVYRSRDEIRVLTADAGDTIDGADVVPGWTLPVGELFA</sequence>
<organism evidence="2 3">
    <name type="scientific">Rubrobacter marinus</name>
    <dbReference type="NCBI Taxonomy" id="2653852"/>
    <lineage>
        <taxon>Bacteria</taxon>
        <taxon>Bacillati</taxon>
        <taxon>Actinomycetota</taxon>
        <taxon>Rubrobacteria</taxon>
        <taxon>Rubrobacterales</taxon>
        <taxon>Rubrobacteraceae</taxon>
        <taxon>Rubrobacter</taxon>
    </lineage>
</organism>
<dbReference type="AlphaFoldDB" id="A0A6G8Q2Z1"/>
<accession>A0A6G8Q2Z1</accession>
<dbReference type="KEGG" id="rmar:GBA65_14260"/>
<dbReference type="InterPro" id="IPR008538">
    <property type="entry name" value="Uma2"/>
</dbReference>
<dbReference type="SUPFAM" id="SSF52980">
    <property type="entry name" value="Restriction endonuclease-like"/>
    <property type="match status" value="1"/>
</dbReference>
<dbReference type="PANTHER" id="PTHR34107:SF1">
    <property type="entry name" value="SLL0198 PROTEIN"/>
    <property type="match status" value="1"/>
</dbReference>
<dbReference type="EMBL" id="CP045121">
    <property type="protein sequence ID" value="QIN80823.1"/>
    <property type="molecule type" value="Genomic_DNA"/>
</dbReference>
<protein>
    <submittedName>
        <fullName evidence="2">Uma2 family endonuclease</fullName>
    </submittedName>
</protein>
<keyword evidence="3" id="KW-1185">Reference proteome</keyword>
<evidence type="ECO:0000259" key="1">
    <source>
        <dbReference type="Pfam" id="PF05685"/>
    </source>
</evidence>
<feature type="domain" description="Putative restriction endonuclease" evidence="1">
    <location>
        <begin position="3"/>
        <end position="165"/>
    </location>
</feature>
<dbReference type="InterPro" id="IPR012296">
    <property type="entry name" value="Nuclease_put_TT1808"/>
</dbReference>
<keyword evidence="2" id="KW-0378">Hydrolase</keyword>
<reference evidence="2 3" key="1">
    <citation type="submission" date="2019-10" db="EMBL/GenBank/DDBJ databases">
        <title>Rubrobacter sp nov SCSIO 52915 isolated from a deep-sea sediment in the South China Sea.</title>
        <authorList>
            <person name="Chen R.W."/>
        </authorList>
    </citation>
    <scope>NUCLEOTIDE SEQUENCE [LARGE SCALE GENOMIC DNA]</scope>
    <source>
        <strain evidence="2 3">SCSIO 52915</strain>
    </source>
</reference>
<dbReference type="Gene3D" id="3.90.1570.10">
    <property type="entry name" value="tt1808, chain A"/>
    <property type="match status" value="1"/>
</dbReference>
<dbReference type="PANTHER" id="PTHR34107">
    <property type="entry name" value="SLL0198 PROTEIN-RELATED"/>
    <property type="match status" value="1"/>
</dbReference>
<gene>
    <name evidence="2" type="ORF">GBA65_14260</name>
</gene>
<evidence type="ECO:0000313" key="2">
    <source>
        <dbReference type="EMBL" id="QIN80823.1"/>
    </source>
</evidence>
<name>A0A6G8Q2Z1_9ACTN</name>
<evidence type="ECO:0000313" key="3">
    <source>
        <dbReference type="Proteomes" id="UP000502706"/>
    </source>
</evidence>
<dbReference type="InterPro" id="IPR011335">
    <property type="entry name" value="Restrct_endonuc-II-like"/>
</dbReference>
<keyword evidence="2" id="KW-0255">Endonuclease</keyword>
<dbReference type="CDD" id="cd06260">
    <property type="entry name" value="DUF820-like"/>
    <property type="match status" value="1"/>
</dbReference>
<dbReference type="Pfam" id="PF05685">
    <property type="entry name" value="Uma2"/>
    <property type="match status" value="1"/>
</dbReference>
<keyword evidence="2" id="KW-0540">Nuclease</keyword>
<dbReference type="Proteomes" id="UP000502706">
    <property type="component" value="Chromosome"/>
</dbReference>